<dbReference type="Proteomes" id="UP000031408">
    <property type="component" value="Unassembled WGS sequence"/>
</dbReference>
<feature type="binding site" evidence="7">
    <location>
        <position position="161"/>
    </location>
    <ligand>
        <name>3-phosphoshikimate</name>
        <dbReference type="ChEBI" id="CHEBI:145989"/>
    </ligand>
</feature>
<evidence type="ECO:0000256" key="4">
    <source>
        <dbReference type="ARBA" id="ARBA00022679"/>
    </source>
</evidence>
<dbReference type="RefSeq" id="WP_039140799.1">
    <property type="nucleotide sequence ID" value="NZ_JSVC01000015.1"/>
</dbReference>
<evidence type="ECO:0000256" key="3">
    <source>
        <dbReference type="ARBA" id="ARBA00022605"/>
    </source>
</evidence>
<dbReference type="InterPro" id="IPR036968">
    <property type="entry name" value="Enolpyruvate_Tfrase_sf"/>
</dbReference>
<dbReference type="GO" id="GO:0005737">
    <property type="term" value="C:cytoplasm"/>
    <property type="evidence" value="ECO:0007669"/>
    <property type="project" value="UniProtKB-SubCell"/>
</dbReference>
<evidence type="ECO:0000256" key="1">
    <source>
        <dbReference type="ARBA" id="ARBA00004811"/>
    </source>
</evidence>
<feature type="binding site" evidence="7">
    <location>
        <position position="188"/>
    </location>
    <ligand>
        <name>3-phosphoshikimate</name>
        <dbReference type="ChEBI" id="CHEBI:145989"/>
    </ligand>
</feature>
<dbReference type="UniPathway" id="UPA00053">
    <property type="reaction ID" value="UER00089"/>
</dbReference>
<dbReference type="Gene3D" id="3.65.10.10">
    <property type="entry name" value="Enolpyruvate transferase domain"/>
    <property type="match status" value="2"/>
</dbReference>
<comment type="caution">
    <text evidence="9">The sequence shown here is derived from an EMBL/GenBank/DDBJ whole genome shotgun (WGS) entry which is preliminary data.</text>
</comment>
<gene>
    <name evidence="7" type="primary">aroA</name>
    <name evidence="9" type="ORF">OI18_14285</name>
</gene>
<evidence type="ECO:0000256" key="2">
    <source>
        <dbReference type="ARBA" id="ARBA00009948"/>
    </source>
</evidence>
<comment type="subunit">
    <text evidence="7">Monomer.</text>
</comment>
<dbReference type="STRING" id="1349421.OI18_14285"/>
<feature type="binding site" evidence="7">
    <location>
        <position position="405"/>
    </location>
    <ligand>
        <name>phosphoenolpyruvate</name>
        <dbReference type="ChEBI" id="CHEBI:58702"/>
    </ligand>
</feature>
<dbReference type="PANTHER" id="PTHR21090">
    <property type="entry name" value="AROM/DEHYDROQUINATE SYNTHASE"/>
    <property type="match status" value="1"/>
</dbReference>
<accession>A0A0C1L2B8</accession>
<feature type="binding site" evidence="7">
    <location>
        <position position="21"/>
    </location>
    <ligand>
        <name>3-phosphoshikimate</name>
        <dbReference type="ChEBI" id="CHEBI:145989"/>
    </ligand>
</feature>
<evidence type="ECO:0000259" key="8">
    <source>
        <dbReference type="Pfam" id="PF00275"/>
    </source>
</evidence>
<feature type="binding site" evidence="7">
    <location>
        <position position="25"/>
    </location>
    <ligand>
        <name>3-phosphoshikimate</name>
        <dbReference type="ChEBI" id="CHEBI:145989"/>
    </ligand>
</feature>
<feature type="binding site" evidence="7">
    <location>
        <position position="162"/>
    </location>
    <ligand>
        <name>phosphoenolpyruvate</name>
        <dbReference type="ChEBI" id="CHEBI:58702"/>
    </ligand>
</feature>
<feature type="binding site" evidence="7">
    <location>
        <position position="333"/>
    </location>
    <ligand>
        <name>3-phosphoshikimate</name>
        <dbReference type="ChEBI" id="CHEBI:145989"/>
    </ligand>
</feature>
<dbReference type="AlphaFoldDB" id="A0A0C1L2B8"/>
<name>A0A0C1L2B8_9BACT</name>
<dbReference type="GO" id="GO:0008652">
    <property type="term" value="P:amino acid biosynthetic process"/>
    <property type="evidence" value="ECO:0007669"/>
    <property type="project" value="UniProtKB-KW"/>
</dbReference>
<feature type="active site" description="Proton acceptor" evidence="7">
    <location>
        <position position="306"/>
    </location>
</feature>
<keyword evidence="5 7" id="KW-0057">Aromatic amino acid biosynthesis</keyword>
<evidence type="ECO:0000256" key="6">
    <source>
        <dbReference type="ARBA" id="ARBA00044633"/>
    </source>
</evidence>
<feature type="domain" description="Enolpyruvate transferase" evidence="8">
    <location>
        <begin position="8"/>
        <end position="413"/>
    </location>
</feature>
<comment type="function">
    <text evidence="7">Catalyzes the transfer of the enolpyruvyl moiety of phosphoenolpyruvate (PEP) to the 5-hydroxyl of shikimate-3-phosphate (S3P) to produce enolpyruvyl shikimate-3-phosphate and inorganic phosphate.</text>
</comment>
<feature type="binding site" evidence="7">
    <location>
        <position position="162"/>
    </location>
    <ligand>
        <name>3-phosphoshikimate</name>
        <dbReference type="ChEBI" id="CHEBI:145989"/>
    </ligand>
</feature>
<dbReference type="OrthoDB" id="9809920at2"/>
<dbReference type="CDD" id="cd01556">
    <property type="entry name" value="EPSP_synthase"/>
    <property type="match status" value="1"/>
</dbReference>
<keyword evidence="3 7" id="KW-0028">Amino-acid biosynthesis</keyword>
<dbReference type="NCBIfam" id="TIGR01356">
    <property type="entry name" value="aroA"/>
    <property type="match status" value="1"/>
</dbReference>
<dbReference type="GO" id="GO:0009073">
    <property type="term" value="P:aromatic amino acid family biosynthetic process"/>
    <property type="evidence" value="ECO:0007669"/>
    <property type="project" value="UniProtKB-KW"/>
</dbReference>
<keyword evidence="7" id="KW-0963">Cytoplasm</keyword>
<comment type="similarity">
    <text evidence="2 7">Belongs to the EPSP synthase family.</text>
</comment>
<dbReference type="PANTHER" id="PTHR21090:SF5">
    <property type="entry name" value="PENTAFUNCTIONAL AROM POLYPEPTIDE"/>
    <property type="match status" value="1"/>
</dbReference>
<comment type="catalytic activity">
    <reaction evidence="6">
        <text>3-phosphoshikimate + phosphoenolpyruvate = 5-O-(1-carboxyvinyl)-3-phosphoshikimate + phosphate</text>
        <dbReference type="Rhea" id="RHEA:21256"/>
        <dbReference type="ChEBI" id="CHEBI:43474"/>
        <dbReference type="ChEBI" id="CHEBI:57701"/>
        <dbReference type="ChEBI" id="CHEBI:58702"/>
        <dbReference type="ChEBI" id="CHEBI:145989"/>
        <dbReference type="EC" id="2.5.1.19"/>
    </reaction>
    <physiologicalReaction direction="left-to-right" evidence="6">
        <dbReference type="Rhea" id="RHEA:21257"/>
    </physiologicalReaction>
</comment>
<feature type="binding site" evidence="7">
    <location>
        <position position="306"/>
    </location>
    <ligand>
        <name>3-phosphoshikimate</name>
        <dbReference type="ChEBI" id="CHEBI:145989"/>
    </ligand>
</feature>
<dbReference type="EMBL" id="JSVC01000015">
    <property type="protein sequence ID" value="KIC94147.1"/>
    <property type="molecule type" value="Genomic_DNA"/>
</dbReference>
<evidence type="ECO:0000256" key="7">
    <source>
        <dbReference type="HAMAP-Rule" id="MF_00210"/>
    </source>
</evidence>
<feature type="binding site" evidence="7">
    <location>
        <position position="20"/>
    </location>
    <ligand>
        <name>3-phosphoshikimate</name>
        <dbReference type="ChEBI" id="CHEBI:145989"/>
    </ligand>
</feature>
<keyword evidence="10" id="KW-1185">Reference proteome</keyword>
<dbReference type="InterPro" id="IPR001986">
    <property type="entry name" value="Enolpyruvate_Tfrase_dom"/>
</dbReference>
<dbReference type="HAMAP" id="MF_00210">
    <property type="entry name" value="EPSP_synth"/>
    <property type="match status" value="1"/>
</dbReference>
<feature type="binding site" evidence="7">
    <location>
        <position position="117"/>
    </location>
    <ligand>
        <name>phosphoenolpyruvate</name>
        <dbReference type="ChEBI" id="CHEBI:58702"/>
    </ligand>
</feature>
<evidence type="ECO:0000256" key="5">
    <source>
        <dbReference type="ARBA" id="ARBA00023141"/>
    </source>
</evidence>
<dbReference type="GO" id="GO:0003866">
    <property type="term" value="F:3-phosphoshikimate 1-carboxyvinyltransferase activity"/>
    <property type="evidence" value="ECO:0007669"/>
    <property type="project" value="UniProtKB-UniRule"/>
</dbReference>
<dbReference type="PIRSF" id="PIRSF000505">
    <property type="entry name" value="EPSPS"/>
    <property type="match status" value="1"/>
</dbReference>
<evidence type="ECO:0000313" key="10">
    <source>
        <dbReference type="Proteomes" id="UP000031408"/>
    </source>
</evidence>
<protein>
    <recommendedName>
        <fullName evidence="7">3-phosphoshikimate 1-carboxyvinyltransferase</fullName>
        <ecNumber evidence="7">2.5.1.19</ecNumber>
    </recommendedName>
    <alternativeName>
        <fullName evidence="7">5-enolpyruvylshikimate-3-phosphate synthase</fullName>
        <shortName evidence="7">EPSP synthase</shortName>
        <shortName evidence="7">EPSPS</shortName>
    </alternativeName>
</protein>
<sequence>MIATIEPSVLAGEIYAPASKSSMQRACAAALAAGGVTIIRNPGESNDDKAALGVISALGAEVKKSAGSLEVQSSGVHAREQAVHCGESGLGIRMFTPLVALNDREITITGEGSLVTRPMDFFDSVLPQLGVEVHSNNGKLPLKVKGPLQPRNITIDGSLSSQFLTGILFAYSASGASDVEVQVTDLKSKPYVDLTLAVMQAFGMNVPENRNYESFYFKKQAASVEPVKRTYTVEGDWSGGAFLLVAGAIAGNVTIKGLDVFSTQADKAVLQALMSCGAGISIEAEQIILRPMPLKAFHFNATDCPDLFPPLVALAAYCEGTTVIEGVGRLAHKESDRALTLQEEFGKMGVSIELQGDLMIIHGGNQVNGAAVSSRHDHRIAMATAVAGLKATGTTTISDADAINKSYPVFFDHIRQLGAKVKYA</sequence>
<comment type="caution">
    <text evidence="7">Lacks conserved residue(s) required for the propagation of feature annotation.</text>
</comment>
<feature type="binding site" evidence="7">
    <location>
        <position position="379"/>
    </location>
    <ligand>
        <name>phosphoenolpyruvate</name>
        <dbReference type="ChEBI" id="CHEBI:58702"/>
    </ligand>
</feature>
<feature type="binding site" evidence="7">
    <location>
        <position position="20"/>
    </location>
    <ligand>
        <name>phosphoenolpyruvate</name>
        <dbReference type="ChEBI" id="CHEBI:58702"/>
    </ligand>
</feature>
<dbReference type="InterPro" id="IPR006264">
    <property type="entry name" value="EPSP_synthase"/>
</dbReference>
<reference evidence="9 10" key="1">
    <citation type="submission" date="2014-11" db="EMBL/GenBank/DDBJ databases">
        <title>Genome sequence of Flavihumibacter solisilvae 3-3.</title>
        <authorList>
            <person name="Zhou G."/>
            <person name="Li M."/>
            <person name="Wang G."/>
        </authorList>
    </citation>
    <scope>NUCLEOTIDE SEQUENCE [LARGE SCALE GENOMIC DNA]</scope>
    <source>
        <strain evidence="9 10">3-3</strain>
    </source>
</reference>
<proteinExistence type="inferred from homology"/>
<organism evidence="9 10">
    <name type="scientific">Flavihumibacter solisilvae</name>
    <dbReference type="NCBI Taxonomy" id="1349421"/>
    <lineage>
        <taxon>Bacteria</taxon>
        <taxon>Pseudomonadati</taxon>
        <taxon>Bacteroidota</taxon>
        <taxon>Chitinophagia</taxon>
        <taxon>Chitinophagales</taxon>
        <taxon>Chitinophagaceae</taxon>
        <taxon>Flavihumibacter</taxon>
    </lineage>
</organism>
<feature type="binding site" evidence="7">
    <location>
        <position position="337"/>
    </location>
    <ligand>
        <name>phosphoenolpyruvate</name>
        <dbReference type="ChEBI" id="CHEBI:58702"/>
    </ligand>
</feature>
<dbReference type="SUPFAM" id="SSF55205">
    <property type="entry name" value="EPT/RTPC-like"/>
    <property type="match status" value="1"/>
</dbReference>
<dbReference type="GO" id="GO:0009423">
    <property type="term" value="P:chorismate biosynthetic process"/>
    <property type="evidence" value="ECO:0007669"/>
    <property type="project" value="UniProtKB-UniRule"/>
</dbReference>
<comment type="pathway">
    <text evidence="1 7">Metabolic intermediate biosynthesis; chorismate biosynthesis; chorismate from D-erythrose 4-phosphate and phosphoenolpyruvate: step 6/7.</text>
</comment>
<feature type="binding site" evidence="7">
    <location>
        <position position="160"/>
    </location>
    <ligand>
        <name>3-phosphoshikimate</name>
        <dbReference type="ChEBI" id="CHEBI:145989"/>
    </ligand>
</feature>
<dbReference type="InterPro" id="IPR013792">
    <property type="entry name" value="RNA3'P_cycl/enolpyr_Trfase_a/b"/>
</dbReference>
<comment type="subcellular location">
    <subcellularLocation>
        <location evidence="7">Cytoplasm</location>
    </subcellularLocation>
</comment>
<feature type="binding site" evidence="7">
    <location>
        <position position="89"/>
    </location>
    <ligand>
        <name>phosphoenolpyruvate</name>
        <dbReference type="ChEBI" id="CHEBI:58702"/>
    </ligand>
</feature>
<evidence type="ECO:0000313" key="9">
    <source>
        <dbReference type="EMBL" id="KIC94147.1"/>
    </source>
</evidence>
<dbReference type="EC" id="2.5.1.19" evidence="7"/>
<keyword evidence="4 7" id="KW-0808">Transferase</keyword>
<dbReference type="Pfam" id="PF00275">
    <property type="entry name" value="EPSP_synthase"/>
    <property type="match status" value="1"/>
</dbReference>